<dbReference type="SMART" id="SM00292">
    <property type="entry name" value="BRCT"/>
    <property type="match status" value="2"/>
</dbReference>
<dbReference type="EMBL" id="BPVZ01000136">
    <property type="protein sequence ID" value="GKV39663.1"/>
    <property type="molecule type" value="Genomic_DNA"/>
</dbReference>
<dbReference type="Pfam" id="PF00533">
    <property type="entry name" value="BRCT"/>
    <property type="match status" value="1"/>
</dbReference>
<name>A0AAV5LS83_9ROSI</name>
<dbReference type="PANTHER" id="PTHR15321:SF3">
    <property type="entry name" value="TP53-BINDING PROTEIN 1"/>
    <property type="match status" value="1"/>
</dbReference>
<evidence type="ECO:0000259" key="2">
    <source>
        <dbReference type="PROSITE" id="PS50172"/>
    </source>
</evidence>
<feature type="domain" description="BRCT" evidence="2">
    <location>
        <begin position="905"/>
        <end position="999"/>
    </location>
</feature>
<dbReference type="AlphaFoldDB" id="A0AAV5LS83"/>
<dbReference type="PROSITE" id="PS50172">
    <property type="entry name" value="BRCT"/>
    <property type="match status" value="2"/>
</dbReference>
<keyword evidence="4" id="KW-1185">Reference proteome</keyword>
<comment type="caution">
    <text evidence="3">The sequence shown here is derived from an EMBL/GenBank/DDBJ whole genome shotgun (WGS) entry which is preliminary data.</text>
</comment>
<reference evidence="3 4" key="1">
    <citation type="journal article" date="2021" name="Commun. Biol.">
        <title>The genome of Shorea leprosula (Dipterocarpaceae) highlights the ecological relevance of drought in aseasonal tropical rainforests.</title>
        <authorList>
            <person name="Ng K.K.S."/>
            <person name="Kobayashi M.J."/>
            <person name="Fawcett J.A."/>
            <person name="Hatakeyama M."/>
            <person name="Paape T."/>
            <person name="Ng C.H."/>
            <person name="Ang C.C."/>
            <person name="Tnah L.H."/>
            <person name="Lee C.T."/>
            <person name="Nishiyama T."/>
            <person name="Sese J."/>
            <person name="O'Brien M.J."/>
            <person name="Copetti D."/>
            <person name="Mohd Noor M.I."/>
            <person name="Ong R.C."/>
            <person name="Putra M."/>
            <person name="Sireger I.Z."/>
            <person name="Indrioko S."/>
            <person name="Kosugi Y."/>
            <person name="Izuno A."/>
            <person name="Isagi Y."/>
            <person name="Lee S.L."/>
            <person name="Shimizu K.K."/>
        </authorList>
    </citation>
    <scope>NUCLEOTIDE SEQUENCE [LARGE SCALE GENOMIC DNA]</scope>
    <source>
        <strain evidence="3">214</strain>
    </source>
</reference>
<dbReference type="InterPro" id="IPR001357">
    <property type="entry name" value="BRCT_dom"/>
</dbReference>
<dbReference type="GO" id="GO:0042393">
    <property type="term" value="F:histone binding"/>
    <property type="evidence" value="ECO:0007669"/>
    <property type="project" value="TreeGrafter"/>
</dbReference>
<dbReference type="Pfam" id="PF18428">
    <property type="entry name" value="BRCT_3"/>
    <property type="match status" value="1"/>
</dbReference>
<dbReference type="GO" id="GO:0000077">
    <property type="term" value="P:DNA damage checkpoint signaling"/>
    <property type="evidence" value="ECO:0007669"/>
    <property type="project" value="TreeGrafter"/>
</dbReference>
<protein>
    <recommendedName>
        <fullName evidence="2">BRCT domain-containing protein</fullName>
    </recommendedName>
</protein>
<evidence type="ECO:0000313" key="3">
    <source>
        <dbReference type="EMBL" id="GKV39663.1"/>
    </source>
</evidence>
<gene>
    <name evidence="3" type="ORF">SLEP1_g47401</name>
</gene>
<feature type="region of interest" description="Disordered" evidence="1">
    <location>
        <begin position="153"/>
        <end position="174"/>
    </location>
</feature>
<dbReference type="Gene3D" id="3.40.50.10190">
    <property type="entry name" value="BRCT domain"/>
    <property type="match status" value="2"/>
</dbReference>
<dbReference type="InterPro" id="IPR047252">
    <property type="entry name" value="TP53BP1-like"/>
</dbReference>
<accession>A0AAV5LS83</accession>
<proteinExistence type="predicted"/>
<dbReference type="PANTHER" id="PTHR15321">
    <property type="entry name" value="TUMOR SUPPRESSOR P53-BINDING PROTEIN 1"/>
    <property type="match status" value="1"/>
</dbReference>
<dbReference type="SUPFAM" id="SSF52113">
    <property type="entry name" value="BRCT domain"/>
    <property type="match status" value="2"/>
</dbReference>
<dbReference type="GO" id="GO:0005634">
    <property type="term" value="C:nucleus"/>
    <property type="evidence" value="ECO:0007669"/>
    <property type="project" value="TreeGrafter"/>
</dbReference>
<evidence type="ECO:0000313" key="4">
    <source>
        <dbReference type="Proteomes" id="UP001054252"/>
    </source>
</evidence>
<sequence>MASVGFRRPQFSEELAWLPVWLQQSSELVEEAPIADKEPIEGLASLRVNISQEGDLDRLSREEGGYNSCHLFLSGEDSSRISSASSPGDVLHLRLYLSSDSESQNRQSQLSCAFRGQCDSDKVLPVPEVEFSAATGEKEDQTKTKNDAVRADVLPPTSIPDAMEKFGPENLTDNGDCRELSEEKLNVKNFEDSDSSDAVELSVAASEALVIHELVNSRSEALGTEAVLEAALQVKQARLESLEGVSSCPTEETDEIDFLSDLDDLTMMDAFEDVGLSFSSFSNQHACGSDICLVKDSPMSKNCDGCDNRQKHVSLLPQENEHSNDLASCLKTPTLASHHLQSEKEISHVSDTVQRVGTPIMETSVQPQVNMDSCDARTLQNAKEDKVTHLTADGFRSRWFDGWTGKPRWKSIPKCFAVETSFLSESADVAPDENSFVHKHESRPQIAADESVQFEGLHDQAEGGFSVSQDVKSTNVSLVDPLCSVVPCSISSEYAGSPLVQDPNCREANAQNCFSLTDDLGVGNFLRTSELNVESVYEKGQTLSPITGERSAATVRRQLNSLKTYSTLPLKYDSLRENGRPSHDQSTPLNLEHNLCSAIFSDKRDFERPLPVRSTIEYIHRDAEEVQNARVLENSVLLVTNDKKSSNERAKYGVEFQVKPLKGTRSPLILNQRIHQRLRTSRLLVHGSLIKKNPVRASRKNPSNKLHYSRILEETQSEGKNRDGSQVSSRKRVHFSEAEGVLQQTNDHKKLKSLHKRCSATRVSKRFESDSSIQDMKRCFPVRAKDVKKLIFQDVEFLLTGFSSIKEKEIEGLIRNYGGVVLADIPSPSNSRGKRNSMSKFQQLPVVLCSKKLQTTKFLFGCAINAPILKIKWLTDSIAAGKYIVLSSRPLPMFLRIGKPVRVNNHACIFDSVGIMLHGKHSFCTKFAAIIQHGGGRVFKTLQWLVQSLDSEKISLGVIVAEDESRASRHLRHCASERKIPVMPTSWIVKSLHSGKLLPLTVNNHAPSRSIMAPEFPLSMDWSQEI</sequence>
<organism evidence="3 4">
    <name type="scientific">Rubroshorea leprosula</name>
    <dbReference type="NCBI Taxonomy" id="152421"/>
    <lineage>
        <taxon>Eukaryota</taxon>
        <taxon>Viridiplantae</taxon>
        <taxon>Streptophyta</taxon>
        <taxon>Embryophyta</taxon>
        <taxon>Tracheophyta</taxon>
        <taxon>Spermatophyta</taxon>
        <taxon>Magnoliopsida</taxon>
        <taxon>eudicotyledons</taxon>
        <taxon>Gunneridae</taxon>
        <taxon>Pentapetalae</taxon>
        <taxon>rosids</taxon>
        <taxon>malvids</taxon>
        <taxon>Malvales</taxon>
        <taxon>Dipterocarpaceae</taxon>
        <taxon>Rubroshorea</taxon>
    </lineage>
</organism>
<feature type="domain" description="BRCT" evidence="2">
    <location>
        <begin position="787"/>
        <end position="891"/>
    </location>
</feature>
<evidence type="ECO:0000256" key="1">
    <source>
        <dbReference type="SAM" id="MobiDB-lite"/>
    </source>
</evidence>
<dbReference type="GO" id="GO:0045944">
    <property type="term" value="P:positive regulation of transcription by RNA polymerase II"/>
    <property type="evidence" value="ECO:0007669"/>
    <property type="project" value="TreeGrafter"/>
</dbReference>
<dbReference type="InterPro" id="IPR036420">
    <property type="entry name" value="BRCT_dom_sf"/>
</dbReference>
<dbReference type="Proteomes" id="UP001054252">
    <property type="component" value="Unassembled WGS sequence"/>
</dbReference>